<evidence type="ECO:0000313" key="11">
    <source>
        <dbReference type="Proteomes" id="UP000238070"/>
    </source>
</evidence>
<feature type="active site" evidence="5">
    <location>
        <position position="844"/>
    </location>
</feature>
<dbReference type="EC" id="2.1.1.37" evidence="7"/>
<evidence type="ECO:0000256" key="6">
    <source>
        <dbReference type="RuleBase" id="RU000416"/>
    </source>
</evidence>
<evidence type="ECO:0000256" key="7">
    <source>
        <dbReference type="RuleBase" id="RU000417"/>
    </source>
</evidence>
<name>A0AAU8Z5M6_CLOBO</name>
<dbReference type="GO" id="GO:0009007">
    <property type="term" value="F:site-specific DNA-methyltransferase (adenine-specific) activity"/>
    <property type="evidence" value="ECO:0007669"/>
    <property type="project" value="UniProtKB-EC"/>
</dbReference>
<evidence type="ECO:0000256" key="3">
    <source>
        <dbReference type="ARBA" id="ARBA00022691"/>
    </source>
</evidence>
<dbReference type="EMBL" id="CP027776">
    <property type="protein sequence ID" value="AVP66355.1"/>
    <property type="molecule type" value="Genomic_DNA"/>
</dbReference>
<comment type="catalytic activity">
    <reaction evidence="7">
        <text>a 2'-deoxycytidine in DNA + S-adenosyl-L-methionine = a 5-methyl-2'-deoxycytidine in DNA + S-adenosyl-L-homocysteine + H(+)</text>
        <dbReference type="Rhea" id="RHEA:13681"/>
        <dbReference type="Rhea" id="RHEA-COMP:11369"/>
        <dbReference type="Rhea" id="RHEA-COMP:11370"/>
        <dbReference type="ChEBI" id="CHEBI:15378"/>
        <dbReference type="ChEBI" id="CHEBI:57856"/>
        <dbReference type="ChEBI" id="CHEBI:59789"/>
        <dbReference type="ChEBI" id="CHEBI:85452"/>
        <dbReference type="ChEBI" id="CHEBI:85454"/>
        <dbReference type="EC" id="2.1.1.37"/>
    </reaction>
</comment>
<dbReference type="PROSITE" id="PS00094">
    <property type="entry name" value="C5_MTASE_1"/>
    <property type="match status" value="1"/>
</dbReference>
<dbReference type="Proteomes" id="UP000238070">
    <property type="component" value="Chromosome"/>
</dbReference>
<dbReference type="Pfam" id="PF12950">
    <property type="entry name" value="TaqI_C"/>
    <property type="match status" value="1"/>
</dbReference>
<dbReference type="GO" id="GO:0003677">
    <property type="term" value="F:DNA binding"/>
    <property type="evidence" value="ECO:0007669"/>
    <property type="project" value="TreeGrafter"/>
</dbReference>
<evidence type="ECO:0000259" key="9">
    <source>
        <dbReference type="Pfam" id="PF12950"/>
    </source>
</evidence>
<dbReference type="GO" id="GO:0044027">
    <property type="term" value="P:negative regulation of gene expression via chromosomal CpG island methylation"/>
    <property type="evidence" value="ECO:0007669"/>
    <property type="project" value="TreeGrafter"/>
</dbReference>
<dbReference type="SUPFAM" id="SSF116734">
    <property type="entry name" value="DNA methylase specificity domain"/>
    <property type="match status" value="1"/>
</dbReference>
<keyword evidence="1 5" id="KW-0489">Methyltransferase</keyword>
<dbReference type="GO" id="GO:0009307">
    <property type="term" value="P:DNA restriction-modification system"/>
    <property type="evidence" value="ECO:0007669"/>
    <property type="project" value="UniProtKB-KW"/>
</dbReference>
<dbReference type="NCBIfam" id="TIGR02987">
    <property type="entry name" value="met_A_Alw26"/>
    <property type="match status" value="1"/>
</dbReference>
<feature type="domain" description="Type II methyltransferase M.TaqI-like" evidence="8">
    <location>
        <begin position="110"/>
        <end position="285"/>
    </location>
</feature>
<dbReference type="InterPro" id="IPR023135">
    <property type="entry name" value="N6_DNA_MeTrfase_TaqI_C"/>
</dbReference>
<dbReference type="InterPro" id="IPR014329">
    <property type="entry name" value="M6_adenine_DNA_mtrans_Alw26I"/>
</dbReference>
<evidence type="ECO:0000313" key="10">
    <source>
        <dbReference type="EMBL" id="AVP66355.1"/>
    </source>
</evidence>
<keyword evidence="4" id="KW-0680">Restriction system</keyword>
<dbReference type="PRINTS" id="PR00105">
    <property type="entry name" value="C5METTRFRASE"/>
</dbReference>
<organism evidence="10 11">
    <name type="scientific">Clostridium botulinum</name>
    <dbReference type="NCBI Taxonomy" id="1491"/>
    <lineage>
        <taxon>Bacteria</taxon>
        <taxon>Bacillati</taxon>
        <taxon>Bacillota</taxon>
        <taxon>Clostridia</taxon>
        <taxon>Eubacteriales</taxon>
        <taxon>Clostridiaceae</taxon>
        <taxon>Clostridium</taxon>
    </lineage>
</organism>
<dbReference type="Gene3D" id="3.90.220.10">
    <property type="entry name" value="Adenine-n6-DNA-methyltransferase Taqi, Chain A, domain 2"/>
    <property type="match status" value="1"/>
</dbReference>
<evidence type="ECO:0000259" key="8">
    <source>
        <dbReference type="Pfam" id="PF07669"/>
    </source>
</evidence>
<comment type="similarity">
    <text evidence="5 6">Belongs to the class I-like SAM-binding methyltransferase superfamily. C5-methyltransferase family.</text>
</comment>
<dbReference type="NCBIfam" id="TIGR00675">
    <property type="entry name" value="dcm"/>
    <property type="match status" value="1"/>
</dbReference>
<evidence type="ECO:0000256" key="1">
    <source>
        <dbReference type="ARBA" id="ARBA00022603"/>
    </source>
</evidence>
<dbReference type="Gene3D" id="3.90.120.10">
    <property type="entry name" value="DNA Methylase, subunit A, domain 2"/>
    <property type="match status" value="2"/>
</dbReference>
<dbReference type="InterPro" id="IPR025931">
    <property type="entry name" value="TaqI_C"/>
</dbReference>
<dbReference type="GO" id="GO:0032259">
    <property type="term" value="P:methylation"/>
    <property type="evidence" value="ECO:0007669"/>
    <property type="project" value="UniProtKB-KW"/>
</dbReference>
<dbReference type="InterPro" id="IPR011639">
    <property type="entry name" value="MethylTrfase_TaqI-like_dom"/>
</dbReference>
<dbReference type="InterPro" id="IPR002052">
    <property type="entry name" value="DNA_methylase_N6_adenine_CS"/>
</dbReference>
<feature type="domain" description="TaqI-like C-terminal specificity" evidence="9">
    <location>
        <begin position="393"/>
        <end position="511"/>
    </location>
</feature>
<accession>A0AAU8Z5M6</accession>
<keyword evidence="2 5" id="KW-0808">Transferase</keyword>
<keyword evidence="3 5" id="KW-0949">S-adenosyl-L-methionine</keyword>
<dbReference type="REBASE" id="243866">
    <property type="entry name" value="M.Cbocb5ORF19865P"/>
</dbReference>
<evidence type="ECO:0000256" key="4">
    <source>
        <dbReference type="ARBA" id="ARBA00022747"/>
    </source>
</evidence>
<reference evidence="10 11" key="1">
    <citation type="submission" date="2018-01" db="EMBL/GenBank/DDBJ databases">
        <title>Genetic Diversity of Clostridium botulinum in seafood.</title>
        <authorList>
            <person name="Athira V."/>
            <person name="Arun Jyothi P.V."/>
            <person name="Lalitha K.V."/>
            <person name="Joseph T.C."/>
        </authorList>
    </citation>
    <scope>NUCLEOTIDE SEQUENCE [LARGE SCALE GENOMIC DNA]</scope>
    <source>
        <strain evidence="10 11">Mfbjulcb5</strain>
    </source>
</reference>
<dbReference type="Pfam" id="PF07669">
    <property type="entry name" value="Eco57I"/>
    <property type="match status" value="1"/>
</dbReference>
<dbReference type="InterPro" id="IPR029063">
    <property type="entry name" value="SAM-dependent_MTases_sf"/>
</dbReference>
<dbReference type="PANTHER" id="PTHR10629:SF52">
    <property type="entry name" value="DNA (CYTOSINE-5)-METHYLTRANSFERASE 1"/>
    <property type="match status" value="1"/>
</dbReference>
<dbReference type="Pfam" id="PF00145">
    <property type="entry name" value="DNA_methylase"/>
    <property type="match status" value="2"/>
</dbReference>
<evidence type="ECO:0000256" key="5">
    <source>
        <dbReference type="PROSITE-ProRule" id="PRU01016"/>
    </source>
</evidence>
<sequence length="1024" mass="118505">MVLELKIDKYKQSSNGKELLWNDIKVISKNFENQMNGMLRKTTGSYYTSLEFTQIMIQDIINQFSEEERNNLCKKTLLEPCVGTGNFIFAYLREVSKLGYSSMQYQELIENIYVCDINKEALDIYTKILNVFVKIYFNIDLSKQYFQEHIGKGVLFNVNEDSPKYISLSDVFSEKVVKEGFDIVVTNPPYKNLKAEKSQYSNIDDYNKDKELYAKISKITKKVFTYSAYGVLNLYKLFVEEIIEKYAKLDGIVSLLIPSSILSDKTCEKLRTNLLDNHKIVSIKVMSEENNYIDAKQSLCSILIRKNSKTDIIQITKDFCENPTQITNVSLEDIINENTGNSIFALNDEEYNILKQLRKFPIVKDFDFIINMRGELDLTVNKNWISQDEGKYKLIRGKNISYYKLNYEGVEEFVSKEFVNKSNKKEYIYGDRISCQQVVNMRKERRITFAFVEPNYVLGNSCNFIAVKENDFDIDLYFLLGLFNSSIINWYFKLTSSNNHVNNYEIACFPIPINTKYKNEIRTLTKKYIEDKDEQILDEIEKLVHLAYNINSNEECISDVKATKDIYQQYFNDIRKIVPSITYDIAVNIMNGNATLETIILQQEKEFDKFDCKVYKGITDKYMKLEKGEILNHSTFKLSDLDMEMIRTIPQGGNWKNIPQETVKKSKRLSKITQTGGRTTLYGRIDYRKPSYTITTYFNRPGNGTYIHPVHDRVLSVREAARFQCFKDSYLFYGNKSQILKQVGNAVPTLLAYQIAKNIIEKSKCRTSIDLFCGAGGLTAGFKEAGIYSVLCNDIEESACVTLKINNPEIEVFCGDITLKKTKDHIIDRALEMNVDIICGGPPCQGFSMAGFRLIDDPRNQLFNEFVEIVSQVKPKVIVFENVAGLLNFQGGAVYKNILQLFSELGYYTEGRLLMASDYAVPQKRKRVIIICTRKDISILPESLFPNKITEDTENQVTAFDTIYDLEKINCSKNALYDNTKESNFVKMLKEKISYEQYIRLFETKNLNDSRTTRVKYEQMKLVL</sequence>
<dbReference type="PANTHER" id="PTHR10629">
    <property type="entry name" value="CYTOSINE-SPECIFIC METHYLTRANSFERASE"/>
    <property type="match status" value="1"/>
</dbReference>
<dbReference type="InterPro" id="IPR001525">
    <property type="entry name" value="C5_MeTfrase"/>
</dbReference>
<dbReference type="InterPro" id="IPR050390">
    <property type="entry name" value="C5-Methyltransferase"/>
</dbReference>
<dbReference type="PROSITE" id="PS00092">
    <property type="entry name" value="N6_MTASE"/>
    <property type="match status" value="1"/>
</dbReference>
<dbReference type="InterPro" id="IPR018117">
    <property type="entry name" value="C5_DNA_meth_AS"/>
</dbReference>
<dbReference type="AlphaFoldDB" id="A0AAU8Z5M6"/>
<dbReference type="Gene3D" id="3.40.50.150">
    <property type="entry name" value="Vaccinia Virus protein VP39"/>
    <property type="match status" value="2"/>
</dbReference>
<dbReference type="SUPFAM" id="SSF53335">
    <property type="entry name" value="S-adenosyl-L-methionine-dependent methyltransferases"/>
    <property type="match status" value="3"/>
</dbReference>
<dbReference type="PROSITE" id="PS51679">
    <property type="entry name" value="SAM_MT_C5"/>
    <property type="match status" value="1"/>
</dbReference>
<dbReference type="GO" id="GO:0003886">
    <property type="term" value="F:DNA (cytosine-5-)-methyltransferase activity"/>
    <property type="evidence" value="ECO:0007669"/>
    <property type="project" value="UniProtKB-EC"/>
</dbReference>
<protein>
    <recommendedName>
        <fullName evidence="7">Cytosine-specific methyltransferase</fullName>
        <ecNumber evidence="7">2.1.1.37</ecNumber>
    </recommendedName>
</protein>
<gene>
    <name evidence="10" type="ORF">C3B64_19865</name>
</gene>
<proteinExistence type="inferred from homology"/>
<evidence type="ECO:0000256" key="2">
    <source>
        <dbReference type="ARBA" id="ARBA00022679"/>
    </source>
</evidence>